<keyword evidence="3 6" id="KW-0812">Transmembrane</keyword>
<dbReference type="GO" id="GO:0015086">
    <property type="term" value="F:cadmium ion transmembrane transporter activity"/>
    <property type="evidence" value="ECO:0007669"/>
    <property type="project" value="TreeGrafter"/>
</dbReference>
<keyword evidence="5 6" id="KW-0472">Membrane</keyword>
<evidence type="ECO:0000256" key="3">
    <source>
        <dbReference type="ARBA" id="ARBA00022692"/>
    </source>
</evidence>
<name>A0A7W9KB84_9PSEU</name>
<evidence type="ECO:0000256" key="2">
    <source>
        <dbReference type="ARBA" id="ARBA00022448"/>
    </source>
</evidence>
<feature type="transmembrane region" description="Helical" evidence="6">
    <location>
        <begin position="284"/>
        <end position="310"/>
    </location>
</feature>
<dbReference type="InterPro" id="IPR001046">
    <property type="entry name" value="NRAMP_fam"/>
</dbReference>
<dbReference type="RefSeq" id="WP_312889883.1">
    <property type="nucleotide sequence ID" value="NZ_JACHIR010000001.1"/>
</dbReference>
<feature type="transmembrane region" description="Helical" evidence="6">
    <location>
        <begin position="238"/>
        <end position="264"/>
    </location>
</feature>
<keyword evidence="2" id="KW-0813">Transport</keyword>
<evidence type="ECO:0000256" key="1">
    <source>
        <dbReference type="ARBA" id="ARBA00004141"/>
    </source>
</evidence>
<evidence type="ECO:0000256" key="5">
    <source>
        <dbReference type="ARBA" id="ARBA00023136"/>
    </source>
</evidence>
<dbReference type="NCBIfam" id="NF037982">
    <property type="entry name" value="Nramp_1"/>
    <property type="match status" value="1"/>
</dbReference>
<feature type="transmembrane region" description="Helical" evidence="6">
    <location>
        <begin position="346"/>
        <end position="367"/>
    </location>
</feature>
<feature type="transmembrane region" description="Helical" evidence="6">
    <location>
        <begin position="151"/>
        <end position="169"/>
    </location>
</feature>
<dbReference type="PRINTS" id="PR00447">
    <property type="entry name" value="NATRESASSCMP"/>
</dbReference>
<proteinExistence type="predicted"/>
<dbReference type="NCBIfam" id="TIGR01197">
    <property type="entry name" value="nramp"/>
    <property type="match status" value="1"/>
</dbReference>
<dbReference type="GO" id="GO:0005384">
    <property type="term" value="F:manganese ion transmembrane transporter activity"/>
    <property type="evidence" value="ECO:0007669"/>
    <property type="project" value="TreeGrafter"/>
</dbReference>
<keyword evidence="4 6" id="KW-1133">Transmembrane helix</keyword>
<feature type="transmembrane region" description="Helical" evidence="6">
    <location>
        <begin position="52"/>
        <end position="74"/>
    </location>
</feature>
<evidence type="ECO:0000313" key="8">
    <source>
        <dbReference type="Proteomes" id="UP000585638"/>
    </source>
</evidence>
<feature type="transmembrane region" description="Helical" evidence="6">
    <location>
        <begin position="322"/>
        <end position="340"/>
    </location>
</feature>
<dbReference type="GO" id="GO:0005886">
    <property type="term" value="C:plasma membrane"/>
    <property type="evidence" value="ECO:0007669"/>
    <property type="project" value="TreeGrafter"/>
</dbReference>
<dbReference type="EMBL" id="JACHIR010000001">
    <property type="protein sequence ID" value="MBB5889321.1"/>
    <property type="molecule type" value="Genomic_DNA"/>
</dbReference>
<dbReference type="Proteomes" id="UP000585638">
    <property type="component" value="Unassembled WGS sequence"/>
</dbReference>
<keyword evidence="8" id="KW-1185">Reference proteome</keyword>
<evidence type="ECO:0000256" key="6">
    <source>
        <dbReference type="SAM" id="Phobius"/>
    </source>
</evidence>
<protein>
    <submittedName>
        <fullName evidence="7">Manganese transport protein</fullName>
    </submittedName>
</protein>
<evidence type="ECO:0000256" key="4">
    <source>
        <dbReference type="ARBA" id="ARBA00022989"/>
    </source>
</evidence>
<sequence>MLERDPATVAAVRPAISAKLVGPAFVAAVAYIDPGNFATNITAGGLFGYRLLWVIVVANVTAMLVQYLSAKLGIATGRDLPELCRQHFPRPVSRGLWVQAELVAMATDLAELVGAAVGLNLLFGVPLPIAGVLTAVVAFGVLALEQRGRRPFELAIAALFGVVFLGFAYDVTTVGAHGREVVAGLVPGFAGPDSVLLAVSIIGATVMPHVIYLHSALTKKRAHHRSELSRHTLLRSQAVDVLLALGTAGLINMAMLVLAASLPIAGDPILSAHDSLGRMVGGGAALAFAVALLASGVSSSSVGTYAGQVVMRGFVRRSIPLYVRRGVTMLPGLTVLALGLPTTDSLVISQVALSFGIPFALIPLVLLTRRADVMGSFVNRRVTTVAASGCAALITLLNVYLVVAEVSS</sequence>
<feature type="transmembrane region" description="Helical" evidence="6">
    <location>
        <begin position="195"/>
        <end position="217"/>
    </location>
</feature>
<accession>A0A7W9KB84</accession>
<dbReference type="NCBIfam" id="NF001923">
    <property type="entry name" value="PRK00701.1"/>
    <property type="match status" value="1"/>
</dbReference>
<dbReference type="Pfam" id="PF01566">
    <property type="entry name" value="Nramp"/>
    <property type="match status" value="1"/>
</dbReference>
<evidence type="ECO:0000313" key="7">
    <source>
        <dbReference type="EMBL" id="MBB5889321.1"/>
    </source>
</evidence>
<dbReference type="GO" id="GO:0034755">
    <property type="term" value="P:iron ion transmembrane transport"/>
    <property type="evidence" value="ECO:0007669"/>
    <property type="project" value="TreeGrafter"/>
</dbReference>
<dbReference type="PANTHER" id="PTHR11706">
    <property type="entry name" value="SOLUTE CARRIER PROTEIN FAMILY 11 MEMBER"/>
    <property type="match status" value="1"/>
</dbReference>
<comment type="caution">
    <text evidence="7">The sequence shown here is derived from an EMBL/GenBank/DDBJ whole genome shotgun (WGS) entry which is preliminary data.</text>
</comment>
<gene>
    <name evidence="7" type="ORF">BJ998_000517</name>
</gene>
<feature type="transmembrane region" description="Helical" evidence="6">
    <location>
        <begin position="123"/>
        <end position="144"/>
    </location>
</feature>
<feature type="transmembrane region" description="Helical" evidence="6">
    <location>
        <begin position="382"/>
        <end position="403"/>
    </location>
</feature>
<dbReference type="PANTHER" id="PTHR11706:SF33">
    <property type="entry name" value="NATURAL RESISTANCE-ASSOCIATED MACROPHAGE PROTEIN 2"/>
    <property type="match status" value="1"/>
</dbReference>
<dbReference type="AlphaFoldDB" id="A0A7W9KB84"/>
<reference evidence="7 8" key="1">
    <citation type="submission" date="2020-08" db="EMBL/GenBank/DDBJ databases">
        <title>Sequencing the genomes of 1000 actinobacteria strains.</title>
        <authorList>
            <person name="Klenk H.-P."/>
        </authorList>
    </citation>
    <scope>NUCLEOTIDE SEQUENCE [LARGE SCALE GENOMIC DNA]</scope>
    <source>
        <strain evidence="7 8">DSM 43851</strain>
    </source>
</reference>
<comment type="subcellular location">
    <subcellularLocation>
        <location evidence="1">Membrane</location>
        <topology evidence="1">Multi-pass membrane protein</topology>
    </subcellularLocation>
</comment>
<feature type="transmembrane region" description="Helical" evidence="6">
    <location>
        <begin position="12"/>
        <end position="32"/>
    </location>
</feature>
<organism evidence="7 8">
    <name type="scientific">Kutzneria kofuensis</name>
    <dbReference type="NCBI Taxonomy" id="103725"/>
    <lineage>
        <taxon>Bacteria</taxon>
        <taxon>Bacillati</taxon>
        <taxon>Actinomycetota</taxon>
        <taxon>Actinomycetes</taxon>
        <taxon>Pseudonocardiales</taxon>
        <taxon>Pseudonocardiaceae</taxon>
        <taxon>Kutzneria</taxon>
    </lineage>
</organism>